<keyword evidence="2" id="KW-1185">Reference proteome</keyword>
<name>A0A366HB08_9BURK</name>
<dbReference type="OrthoDB" id="21822at2"/>
<dbReference type="InterPro" id="IPR029069">
    <property type="entry name" value="HotDog_dom_sf"/>
</dbReference>
<dbReference type="Pfam" id="PF13279">
    <property type="entry name" value="4HBT_2"/>
    <property type="match status" value="1"/>
</dbReference>
<dbReference type="EMBL" id="QNRQ01000005">
    <property type="protein sequence ID" value="RBP39471.1"/>
    <property type="molecule type" value="Genomic_DNA"/>
</dbReference>
<evidence type="ECO:0000313" key="2">
    <source>
        <dbReference type="Proteomes" id="UP000253628"/>
    </source>
</evidence>
<organism evidence="1 2">
    <name type="scientific">Eoetvoesiella caeni</name>
    <dbReference type="NCBI Taxonomy" id="645616"/>
    <lineage>
        <taxon>Bacteria</taxon>
        <taxon>Pseudomonadati</taxon>
        <taxon>Pseudomonadota</taxon>
        <taxon>Betaproteobacteria</taxon>
        <taxon>Burkholderiales</taxon>
        <taxon>Alcaligenaceae</taxon>
        <taxon>Eoetvoesiella</taxon>
    </lineage>
</organism>
<dbReference type="AlphaFoldDB" id="A0A366HB08"/>
<dbReference type="Gene3D" id="3.10.129.10">
    <property type="entry name" value="Hotdog Thioesterase"/>
    <property type="match status" value="1"/>
</dbReference>
<protein>
    <submittedName>
        <fullName evidence="1">Acyl-CoA thioester hydrolase</fullName>
    </submittedName>
</protein>
<dbReference type="Proteomes" id="UP000253628">
    <property type="component" value="Unassembled WGS sequence"/>
</dbReference>
<keyword evidence="1" id="KW-0378">Hydrolase</keyword>
<dbReference type="SUPFAM" id="SSF54637">
    <property type="entry name" value="Thioesterase/thiol ester dehydrase-isomerase"/>
    <property type="match status" value="1"/>
</dbReference>
<gene>
    <name evidence="1" type="ORF">DFR37_105267</name>
</gene>
<comment type="caution">
    <text evidence="1">The sequence shown here is derived from an EMBL/GenBank/DDBJ whole genome shotgun (WGS) entry which is preliminary data.</text>
</comment>
<dbReference type="CDD" id="cd00586">
    <property type="entry name" value="4HBT"/>
    <property type="match status" value="1"/>
</dbReference>
<dbReference type="RefSeq" id="WP_113933419.1">
    <property type="nucleotide sequence ID" value="NZ_JACCEU010000003.1"/>
</dbReference>
<sequence length="146" mass="16564">MSQFKRELTIEWGDCDDAGIVFYPNFFYWFDSTFQGLLRSKGLSQREIRSRFKAVTPLVDVGANFRSPVTYDDVVTIEAVVSEWAERRMRISYTVRCGERLVATGFELRAWAEVVGEGRLKGASIPDEFKAFFSEEGVAPQAVSQA</sequence>
<reference evidence="1 2" key="1">
    <citation type="submission" date="2018-06" db="EMBL/GenBank/DDBJ databases">
        <title>Genomic Encyclopedia of Type Strains, Phase IV (KMG-IV): sequencing the most valuable type-strain genomes for metagenomic binning, comparative biology and taxonomic classification.</title>
        <authorList>
            <person name="Goeker M."/>
        </authorList>
    </citation>
    <scope>NUCLEOTIDE SEQUENCE [LARGE SCALE GENOMIC DNA]</scope>
    <source>
        <strain evidence="1 2">DSM 25520</strain>
    </source>
</reference>
<proteinExistence type="predicted"/>
<evidence type="ECO:0000313" key="1">
    <source>
        <dbReference type="EMBL" id="RBP39471.1"/>
    </source>
</evidence>
<accession>A0A366HB08</accession>
<dbReference type="GO" id="GO:0016787">
    <property type="term" value="F:hydrolase activity"/>
    <property type="evidence" value="ECO:0007669"/>
    <property type="project" value="UniProtKB-KW"/>
</dbReference>